<dbReference type="KEGG" id="mhey:H2LOC_013230"/>
<reference evidence="3 4" key="1">
    <citation type="submission" date="2019-11" db="EMBL/GenBank/DDBJ databases">
        <title>The genome sequence of Methylocystis heyeri.</title>
        <authorList>
            <person name="Oshkin I.Y."/>
            <person name="Miroshnikov K."/>
            <person name="Dedysh S.N."/>
        </authorList>
    </citation>
    <scope>NUCLEOTIDE SEQUENCE [LARGE SCALE GENOMIC DNA]</scope>
    <source>
        <strain evidence="3 4">H2</strain>
    </source>
</reference>
<keyword evidence="4" id="KW-1185">Reference proteome</keyword>
<feature type="compositionally biased region" description="Polar residues" evidence="1">
    <location>
        <begin position="52"/>
        <end position="61"/>
    </location>
</feature>
<evidence type="ECO:0008006" key="5">
    <source>
        <dbReference type="Google" id="ProtNLM"/>
    </source>
</evidence>
<accession>A0A6B8KJ55</accession>
<proteinExistence type="predicted"/>
<dbReference type="Proteomes" id="UP000309061">
    <property type="component" value="Chromosome"/>
</dbReference>
<name>A0A6B8KJ55_9HYPH</name>
<evidence type="ECO:0000313" key="3">
    <source>
        <dbReference type="EMBL" id="QGM46580.1"/>
    </source>
</evidence>
<keyword evidence="2" id="KW-0732">Signal</keyword>
<gene>
    <name evidence="3" type="ORF">H2LOC_013230</name>
</gene>
<evidence type="ECO:0000313" key="4">
    <source>
        <dbReference type="Proteomes" id="UP000309061"/>
    </source>
</evidence>
<feature type="signal peptide" evidence="2">
    <location>
        <begin position="1"/>
        <end position="23"/>
    </location>
</feature>
<evidence type="ECO:0000256" key="2">
    <source>
        <dbReference type="SAM" id="SignalP"/>
    </source>
</evidence>
<evidence type="ECO:0000256" key="1">
    <source>
        <dbReference type="SAM" id="MobiDB-lite"/>
    </source>
</evidence>
<feature type="compositionally biased region" description="Low complexity" evidence="1">
    <location>
        <begin position="26"/>
        <end position="46"/>
    </location>
</feature>
<dbReference type="AlphaFoldDB" id="A0A6B8KJ55"/>
<protein>
    <recommendedName>
        <fullName evidence="5">Cell envelope biogenesis protein TolA</fullName>
    </recommendedName>
</protein>
<organism evidence="3 4">
    <name type="scientific">Methylocystis heyeri</name>
    <dbReference type="NCBI Taxonomy" id="391905"/>
    <lineage>
        <taxon>Bacteria</taxon>
        <taxon>Pseudomonadati</taxon>
        <taxon>Pseudomonadota</taxon>
        <taxon>Alphaproteobacteria</taxon>
        <taxon>Hyphomicrobiales</taxon>
        <taxon>Methylocystaceae</taxon>
        <taxon>Methylocystis</taxon>
    </lineage>
</organism>
<dbReference type="RefSeq" id="WP_136496811.1">
    <property type="nucleotide sequence ID" value="NZ_CP046052.1"/>
</dbReference>
<sequence>MKYSSVAIFISSVVILASGAAFAQQHPSGGAPGHSAGSTTGPAAGGDVEPSTAIQKQNPNIPNAGKQKESGVSGTTAGAPAIEGRPDTQSGKAPSGKEKPVKPGS</sequence>
<feature type="region of interest" description="Disordered" evidence="1">
    <location>
        <begin position="24"/>
        <end position="105"/>
    </location>
</feature>
<dbReference type="EMBL" id="CP046052">
    <property type="protein sequence ID" value="QGM46580.1"/>
    <property type="molecule type" value="Genomic_DNA"/>
</dbReference>
<feature type="compositionally biased region" description="Basic and acidic residues" evidence="1">
    <location>
        <begin position="95"/>
        <end position="105"/>
    </location>
</feature>
<feature type="chain" id="PRO_5025391970" description="Cell envelope biogenesis protein TolA" evidence="2">
    <location>
        <begin position="24"/>
        <end position="105"/>
    </location>
</feature>